<keyword evidence="2" id="KW-1185">Reference proteome</keyword>
<name>A0AAW5LDJ2_9PAST</name>
<accession>A0AAW5LDJ2</accession>
<dbReference type="Proteomes" id="UP001206350">
    <property type="component" value="Unassembled WGS sequence"/>
</dbReference>
<evidence type="ECO:0000313" key="2">
    <source>
        <dbReference type="Proteomes" id="UP001206350"/>
    </source>
</evidence>
<sequence length="326" mass="38889">MRRIIKINSFIKLAFIFLFSPYIIGDSRDFDYYSNNNNFFIRNIDINNDNILDKVVSNTRGAGNELLFFLKYNKKYKLVFKGINLSEDGGAFISDIKNLNDDKYIMVIITTTDNLNITNNYYINYNKGKWFIKKIISEYGGFLDDYTKKYYCEFDRLNLDLSSSDIDSKLPNLYLSDRYIKNKCRLDFFFEKSIDEFIDRFNDDNLNIVSGLERYKKLTKIYPYNKHTRTKYLELIYKLSKLNLKEEKNYIEKFIFSNNFNYKIVLDKVYLYDSNGLKSNMYLIKGDKVSILDEKKTLDGQSWYFINFKGKKDINMWIKADSVDLN</sequence>
<protein>
    <recommendedName>
        <fullName evidence="3">SH3 domain-containing protein</fullName>
    </recommendedName>
</protein>
<dbReference type="EMBL" id="JALJCU010000028">
    <property type="protein sequence ID" value="MCQ9122115.1"/>
    <property type="molecule type" value="Genomic_DNA"/>
</dbReference>
<reference evidence="1 2" key="1">
    <citation type="journal article" date="2022" name="Microbiol. Spectr.">
        <title>Microbiota of the Pregnant Mouse: Characterization of the Bacterial Communities in the Oral Cavity, Lung, Intestine, and Vagina through Culture and DNA Sequencing.</title>
        <authorList>
            <person name="Greenberg J.M."/>
            <person name="Romero R."/>
            <person name="Winters A.D."/>
            <person name="Galaz J."/>
            <person name="Garcia-Flores V."/>
            <person name="Arenas-Hernandez M."/>
            <person name="Panzer J."/>
            <person name="Shaffer Z."/>
            <person name="Kracht D.J."/>
            <person name="Gomez-Lopez N."/>
            <person name="Theis K.R."/>
        </authorList>
    </citation>
    <scope>NUCLEOTIDE SEQUENCE [LARGE SCALE GENOMIC DNA]</scope>
    <source>
        <strain evidence="1 2">MAC-C1-H1</strain>
    </source>
</reference>
<evidence type="ECO:0000313" key="1">
    <source>
        <dbReference type="EMBL" id="MCQ9122115.1"/>
    </source>
</evidence>
<proteinExistence type="predicted"/>
<comment type="caution">
    <text evidence="1">The sequence shown here is derived from an EMBL/GenBank/DDBJ whole genome shotgun (WGS) entry which is preliminary data.</text>
</comment>
<dbReference type="AlphaFoldDB" id="A0AAW5LDJ2"/>
<organism evidence="1 2">
    <name type="scientific">Rodentibacter pneumotropicus</name>
    <dbReference type="NCBI Taxonomy" id="758"/>
    <lineage>
        <taxon>Bacteria</taxon>
        <taxon>Pseudomonadati</taxon>
        <taxon>Pseudomonadota</taxon>
        <taxon>Gammaproteobacteria</taxon>
        <taxon>Pasteurellales</taxon>
        <taxon>Pasteurellaceae</taxon>
        <taxon>Rodentibacter</taxon>
    </lineage>
</organism>
<evidence type="ECO:0008006" key="3">
    <source>
        <dbReference type="Google" id="ProtNLM"/>
    </source>
</evidence>
<dbReference type="RefSeq" id="WP_077664974.1">
    <property type="nucleotide sequence ID" value="NZ_JALJCU010000028.1"/>
</dbReference>
<gene>
    <name evidence="1" type="ORF">MUU45_002317</name>
</gene>